<dbReference type="OrthoDB" id="44541at2759"/>
<feature type="compositionally biased region" description="Basic and acidic residues" evidence="2">
    <location>
        <begin position="870"/>
        <end position="881"/>
    </location>
</feature>
<evidence type="ECO:0000259" key="4">
    <source>
        <dbReference type="PROSITE" id="PS50280"/>
    </source>
</evidence>
<reference evidence="5 6" key="1">
    <citation type="submission" date="2016-09" db="EMBL/GenBank/DDBJ databases">
        <title>Extensive genetic diversity and differential bi-allelic expression allows diatom success in the polar Southern Ocean.</title>
        <authorList>
            <consortium name="DOE Joint Genome Institute"/>
            <person name="Mock T."/>
            <person name="Otillar R.P."/>
            <person name="Strauss J."/>
            <person name="Dupont C."/>
            <person name="Frickenhaus S."/>
            <person name="Maumus F."/>
            <person name="Mcmullan M."/>
            <person name="Sanges R."/>
            <person name="Schmutz J."/>
            <person name="Toseland A."/>
            <person name="Valas R."/>
            <person name="Veluchamy A."/>
            <person name="Ward B.J."/>
            <person name="Allen A."/>
            <person name="Barry K."/>
            <person name="Falciatore A."/>
            <person name="Ferrante M."/>
            <person name="Fortunato A.E."/>
            <person name="Gloeckner G."/>
            <person name="Gruber A."/>
            <person name="Hipkin R."/>
            <person name="Janech M."/>
            <person name="Kroth P."/>
            <person name="Leese F."/>
            <person name="Lindquist E."/>
            <person name="Lyon B.R."/>
            <person name="Martin J."/>
            <person name="Mayer C."/>
            <person name="Parker M."/>
            <person name="Quesneville H."/>
            <person name="Raymond J."/>
            <person name="Uhlig C."/>
            <person name="Valentin K.U."/>
            <person name="Worden A.Z."/>
            <person name="Armbrust E.V."/>
            <person name="Bowler C."/>
            <person name="Green B."/>
            <person name="Moulton V."/>
            <person name="Van Oosterhout C."/>
            <person name="Grigoriev I."/>
        </authorList>
    </citation>
    <scope>NUCLEOTIDE SEQUENCE [LARGE SCALE GENOMIC DNA]</scope>
    <source>
        <strain evidence="5 6">CCMP1102</strain>
    </source>
</reference>
<dbReference type="InterPro" id="IPR001214">
    <property type="entry name" value="SET_dom"/>
</dbReference>
<evidence type="ECO:0000256" key="2">
    <source>
        <dbReference type="SAM" id="MobiDB-lite"/>
    </source>
</evidence>
<dbReference type="SUPFAM" id="SSF53335">
    <property type="entry name" value="S-adenosyl-L-methionine-dependent methyltransferases"/>
    <property type="match status" value="1"/>
</dbReference>
<feature type="domain" description="SET" evidence="4">
    <location>
        <begin position="60"/>
        <end position="277"/>
    </location>
</feature>
<dbReference type="GO" id="GO:0010487">
    <property type="term" value="F:thermospermine synthase activity"/>
    <property type="evidence" value="ECO:0007669"/>
    <property type="project" value="TreeGrafter"/>
</dbReference>
<dbReference type="AlphaFoldDB" id="A0A1E7EN18"/>
<keyword evidence="3" id="KW-0732">Signal</keyword>
<dbReference type="Pfam" id="PF00856">
    <property type="entry name" value="SET"/>
    <property type="match status" value="1"/>
</dbReference>
<dbReference type="InParanoid" id="A0A1E7EN18"/>
<proteinExistence type="predicted"/>
<protein>
    <recommendedName>
        <fullName evidence="4">SET domain-containing protein</fullName>
    </recommendedName>
</protein>
<name>A0A1E7EN18_9STRA</name>
<dbReference type="InterPro" id="IPR046341">
    <property type="entry name" value="SET_dom_sf"/>
</dbReference>
<dbReference type="EMBL" id="KV784387">
    <property type="protein sequence ID" value="OEU07234.1"/>
    <property type="molecule type" value="Genomic_DNA"/>
</dbReference>
<evidence type="ECO:0000256" key="1">
    <source>
        <dbReference type="ARBA" id="ARBA00023115"/>
    </source>
</evidence>
<keyword evidence="1" id="KW-0620">Polyamine biosynthesis</keyword>
<dbReference type="Gene3D" id="3.60.90.10">
    <property type="entry name" value="S-adenosylmethionine decarboxylase"/>
    <property type="match status" value="1"/>
</dbReference>
<dbReference type="GO" id="GO:0008295">
    <property type="term" value="P:spermidine biosynthetic process"/>
    <property type="evidence" value="ECO:0007669"/>
    <property type="project" value="InterPro"/>
</dbReference>
<dbReference type="SUPFAM" id="SSF82199">
    <property type="entry name" value="SET domain"/>
    <property type="match status" value="1"/>
</dbReference>
<feature type="chain" id="PRO_5009192038" description="SET domain-containing protein" evidence="3">
    <location>
        <begin position="21"/>
        <end position="1027"/>
    </location>
</feature>
<gene>
    <name evidence="5" type="ORF">FRACYDRAFT_251263</name>
</gene>
<dbReference type="PANTHER" id="PTHR43317">
    <property type="entry name" value="THERMOSPERMINE SYNTHASE ACAULIS5"/>
    <property type="match status" value="1"/>
</dbReference>
<dbReference type="GO" id="GO:0004014">
    <property type="term" value="F:adenosylmethionine decarboxylase activity"/>
    <property type="evidence" value="ECO:0007669"/>
    <property type="project" value="InterPro"/>
</dbReference>
<dbReference type="Pfam" id="PF01564">
    <property type="entry name" value="Spermine_synth"/>
    <property type="match status" value="1"/>
</dbReference>
<evidence type="ECO:0000256" key="3">
    <source>
        <dbReference type="SAM" id="SignalP"/>
    </source>
</evidence>
<dbReference type="Gene3D" id="3.90.1410.10">
    <property type="entry name" value="set domain protein methyltransferase, domain 1"/>
    <property type="match status" value="1"/>
</dbReference>
<accession>A0A1E7EN18</accession>
<evidence type="ECO:0000313" key="5">
    <source>
        <dbReference type="EMBL" id="OEU07234.1"/>
    </source>
</evidence>
<dbReference type="InterPro" id="IPR029063">
    <property type="entry name" value="SAM-dependent_MTases_sf"/>
</dbReference>
<feature type="region of interest" description="Disordered" evidence="2">
    <location>
        <begin position="843"/>
        <end position="881"/>
    </location>
</feature>
<evidence type="ECO:0000313" key="6">
    <source>
        <dbReference type="Proteomes" id="UP000095751"/>
    </source>
</evidence>
<feature type="signal peptide" evidence="3">
    <location>
        <begin position="1"/>
        <end position="20"/>
    </location>
</feature>
<dbReference type="KEGG" id="fcy:FRACYDRAFT_251263"/>
<dbReference type="PROSITE" id="PS50280">
    <property type="entry name" value="SET"/>
    <property type="match status" value="1"/>
</dbReference>
<organism evidence="5 6">
    <name type="scientific">Fragilariopsis cylindrus CCMP1102</name>
    <dbReference type="NCBI Taxonomy" id="635003"/>
    <lineage>
        <taxon>Eukaryota</taxon>
        <taxon>Sar</taxon>
        <taxon>Stramenopiles</taxon>
        <taxon>Ochrophyta</taxon>
        <taxon>Bacillariophyta</taxon>
        <taxon>Bacillariophyceae</taxon>
        <taxon>Bacillariophycidae</taxon>
        <taxon>Bacillariales</taxon>
        <taxon>Bacillariaceae</taxon>
        <taxon>Fragilariopsis</taxon>
    </lineage>
</organism>
<dbReference type="Proteomes" id="UP000095751">
    <property type="component" value="Unassembled WGS sequence"/>
</dbReference>
<dbReference type="Gene3D" id="3.40.50.150">
    <property type="entry name" value="Vaccinia Virus protein VP39"/>
    <property type="match status" value="1"/>
</dbReference>
<dbReference type="CDD" id="cd10527">
    <property type="entry name" value="SET_LSMT"/>
    <property type="match status" value="1"/>
</dbReference>
<sequence>MTAVLSVVLLLASRVDLVSSRNNIVVNTPQEAAVDHPTPLELAYAQVDWAVSKGGSFNHKKVIIKPTSLIDNNNNNLGLYAAGEISVGNIIMKIPRSTILSNAEGTGDKCDAAINLIQDVKNKGNVSEFAPYIDYLYSKNNNDVPSIPSTWSSLGKELLKTIHGPVLEPQDITDTSFFTSCLNNDGGIDYTKFDEDRRQPFEFAYATALSRSRDDKLVPLLDMFNHHGGDKFNVDSSTVHQQKGDDDNKDMKHTSEYINVYAKRDIHMGEQLYINYMECTDEYLRRHENHLSKLLRDHGFVEDYPQRWSIPTPIQRSHFGENNVPHEIIFDIIKVDDDAYEIKWEAPAEAPDYPTIFAHLQKELTRIEDIGTFVTETAGNLTSDHERTSCLKYYQSLMIAYKKAIASVEAAIKSSPPIADDNNEVLAAFAGDQFMACNDFEQVFSETGGWYLLDEIRSFNQAIDYYYNEETEDACLFLDEYLHACASNRPHYHEVFVHYPAHFLDKVERVLFIGGGDSMVLHEVLKYNDQLKLVVGLELDQQVVRSTFSRVGTQPHFDKHEKVEWWFGDAAQTLNVLPTEYYGTFDLVIVDILSEVADSLEVNDEVTIMEAAMMLMKPNGIIVKNEDEGYVPGSTNSSKFTEHVVDVMYYDVPVYCLQTFVIGSNEIDFSKMKPVDHKVPTLYLKDADEFQPQFDTWYTSGIEEKEDCQEEKKVDDSSKDSVPTNQPFGMTIIIDADKITGVELDSISGLQQIISKSLTKIGFTEISAFDQELQDGYTLTFVLEEGLVTARCFPKKQYCAIDVQLWKSIHKAELVKKELITAIGCEESSVYRVITSGVLGVEENDKNDKIGPPPKTNPQRKNTETCTTQSKDKKSSIESSFTKRKDPAVDFINATVHSYDSRAALEQYFSQDPIGEQSIVRYTIEAWDKKTRREMSTLLTGSLTRPLSFISDEWEKQDDQIKVTENGIGKGLVITVSWSEGNIVVVWDGYDRIDVNFFALNNSAEATYGVLAQSFGRQFGRPHANFI</sequence>
<feature type="compositionally biased region" description="Polar residues" evidence="2">
    <location>
        <begin position="857"/>
        <end position="869"/>
    </location>
</feature>
<keyword evidence="6" id="KW-1185">Reference proteome</keyword>
<dbReference type="PANTHER" id="PTHR43317:SF1">
    <property type="entry name" value="THERMOSPERMINE SYNTHASE ACAULIS5"/>
    <property type="match status" value="1"/>
</dbReference>